<dbReference type="HAMAP" id="MF_02124">
    <property type="entry name" value="GlgE"/>
    <property type="match status" value="1"/>
</dbReference>
<dbReference type="SUPFAM" id="SSF51445">
    <property type="entry name" value="(Trans)glycosidases"/>
    <property type="match status" value="1"/>
</dbReference>
<dbReference type="InterPro" id="IPR013780">
    <property type="entry name" value="Glyco_hydro_b"/>
</dbReference>
<feature type="binding site" evidence="6">
    <location>
        <position position="379"/>
    </location>
    <ligand>
        <name>alpha-maltose 1-phosphate</name>
        <dbReference type="ChEBI" id="CHEBI:63576"/>
    </ligand>
</feature>
<dbReference type="InterPro" id="IPR026585">
    <property type="entry name" value="GlgE"/>
</dbReference>
<comment type="subunit">
    <text evidence="1 6">Homodimer.</text>
</comment>
<keyword evidence="4 6" id="KW-0119">Carbohydrate metabolism</keyword>
<dbReference type="Pfam" id="PF11896">
    <property type="entry name" value="GlgE_dom_N_S"/>
    <property type="match status" value="1"/>
</dbReference>
<dbReference type="EMBL" id="CACRSM010000002">
    <property type="protein sequence ID" value="VYT01191.1"/>
    <property type="molecule type" value="Genomic_DNA"/>
</dbReference>
<feature type="binding site" evidence="6">
    <location>
        <position position="319"/>
    </location>
    <ligand>
        <name>alpha-maltose 1-phosphate</name>
        <dbReference type="ChEBI" id="CHEBI:63576"/>
    </ligand>
</feature>
<keyword evidence="3 6" id="KW-0808">Transferase</keyword>
<feature type="domain" description="Glycosyl hydrolase family 13 catalytic" evidence="7">
    <location>
        <begin position="266"/>
        <end position="615"/>
    </location>
</feature>
<dbReference type="InterPro" id="IPR049171">
    <property type="entry name" value="GLGE_C"/>
</dbReference>
<dbReference type="GO" id="GO:0030979">
    <property type="term" value="P:alpha-glucan biosynthetic process"/>
    <property type="evidence" value="ECO:0007669"/>
    <property type="project" value="UniProtKB-UniRule"/>
</dbReference>
<dbReference type="AlphaFoldDB" id="A0A6N2TAU6"/>
<dbReference type="Pfam" id="PF21702">
    <property type="entry name" value="GLGE_C"/>
    <property type="match status" value="1"/>
</dbReference>
<comment type="function">
    <text evidence="6">Maltosyltransferase that uses maltose 1-phosphate (M1P) as the sugar donor to elongate linear or branched alpha-(1-&gt;4)-glucans. Is involved in a branched alpha-glucan biosynthetic pathway from trehalose, together with TreS, Mak and GlgB.</text>
</comment>
<name>A0A6N2TAU6_9ACTO</name>
<keyword evidence="2 6" id="KW-0328">Glycosyltransferase</keyword>
<sequence>MRSAKRCIWSTELLVTLKVVVTSTEVTTTFLDPCYSFPVLSMSIVTVSIRLEYVNETLLPRIPATEVFPVVEDGNLPAKATVFEAFPIRATVFREGHDAYAAEAVLIRPGGSIHSRALMHDIAPGLDRYEAWLMPDAVGKWSFRIDTWSDPYATWRHDASVKIGAEVDVELMLEEGALLMERAARGEALNNPSQKQPSRAGIQTLLAAAQALRDTTQTPQRRLSAGLAAPVRAVFRNFPLRDLYGATRSFPLYVARNRALAGAWYEIFPRSHGAFQDKKGRWVSGTLRTATEELPRIASMGFNVVYLTPIHPIGLTNRKGKNNSLVAHRGEPGSPYGIGSAEGGHDAIHPELGDFDDFDYFVAQSKELGLEVALDIALQCSPDHPWVSEHPEWFTQRADGSIAYAENPPKKYQDIYPLNFDRDPEGIYAAIRDMLELWISHGVTIFRVDNPHTKPVPFWERLLEEIHTRHPEVIFLAEAFTRPAMMRTLGAVGFDQSYTYFAWRTEKQEIEEYLQELAHDTAHLIRPTFWPTTHDILTHQMTSGGSAIFAIRAMLAALGAPSWGIYSGYEWVENIQREGAEEPNDNEKYEFRPRDPKLAQETGIPTLLTLLNSARERHPALRQLHDLRIHPTTSEKILCFSKHVPARFSPTGLPDTVIVVISLDPENTVEGEIDIDLSGLSLGTSSANFTVVDELDGQRYSWSRTNWVRLSPWDRLGHVMAIETE</sequence>
<dbReference type="Gene3D" id="3.20.20.80">
    <property type="entry name" value="Glycosidases"/>
    <property type="match status" value="1"/>
</dbReference>
<dbReference type="SMART" id="SM00642">
    <property type="entry name" value="Aamy"/>
    <property type="match status" value="1"/>
</dbReference>
<feature type="binding site" evidence="6">
    <location>
        <position position="414"/>
    </location>
    <ligand>
        <name>alpha-maltose 1-phosphate</name>
        <dbReference type="ChEBI" id="CHEBI:63576"/>
    </ligand>
</feature>
<gene>
    <name evidence="8" type="primary">glgE1</name>
    <name evidence="6" type="synonym">glgE</name>
    <name evidence="8" type="ORF">AOLFYP35_01202</name>
</gene>
<dbReference type="InterPro" id="IPR013783">
    <property type="entry name" value="Ig-like_fold"/>
</dbReference>
<evidence type="ECO:0000256" key="5">
    <source>
        <dbReference type="ARBA" id="ARBA00048735"/>
    </source>
</evidence>
<proteinExistence type="inferred from homology"/>
<comment type="similarity">
    <text evidence="6">Belongs to the glycosyl hydrolase 13 family. GlgE subfamily.</text>
</comment>
<dbReference type="EC" id="2.4.99.16" evidence="6"/>
<dbReference type="Gene3D" id="2.60.40.1180">
    <property type="entry name" value="Golgi alpha-mannosidase II"/>
    <property type="match status" value="1"/>
</dbReference>
<dbReference type="PANTHER" id="PTHR47786:SF2">
    <property type="entry name" value="GLYCOSYL HYDROLASE FAMILY 13 CATALYTIC DOMAIN-CONTAINING PROTEIN"/>
    <property type="match status" value="1"/>
</dbReference>
<evidence type="ECO:0000256" key="3">
    <source>
        <dbReference type="ARBA" id="ARBA00022679"/>
    </source>
</evidence>
<dbReference type="InterPro" id="IPR021828">
    <property type="entry name" value="GlgE_dom_N/S"/>
</dbReference>
<accession>A0A6N2TAU6</accession>
<evidence type="ECO:0000256" key="2">
    <source>
        <dbReference type="ARBA" id="ARBA00022676"/>
    </source>
</evidence>
<dbReference type="GO" id="GO:0004553">
    <property type="term" value="F:hydrolase activity, hydrolyzing O-glycosyl compounds"/>
    <property type="evidence" value="ECO:0007669"/>
    <property type="project" value="InterPro"/>
</dbReference>
<feature type="site" description="Transition state stabilizer" evidence="6">
    <location>
        <position position="535"/>
    </location>
</feature>
<evidence type="ECO:0000259" key="7">
    <source>
        <dbReference type="SMART" id="SM00642"/>
    </source>
</evidence>
<feature type="binding site" evidence="6">
    <location>
        <begin position="588"/>
        <end position="589"/>
    </location>
    <ligand>
        <name>alpha-maltose 1-phosphate</name>
        <dbReference type="ChEBI" id="CHEBI:63576"/>
    </ligand>
</feature>
<feature type="active site" description="Nucleophile" evidence="6">
    <location>
        <position position="449"/>
    </location>
</feature>
<feature type="binding site" evidence="6">
    <location>
        <position position="450"/>
    </location>
    <ligand>
        <name>alpha-maltose 1-phosphate</name>
        <dbReference type="ChEBI" id="CHEBI:63576"/>
    </ligand>
</feature>
<dbReference type="GO" id="GO:0016758">
    <property type="term" value="F:hexosyltransferase activity"/>
    <property type="evidence" value="ECO:0007669"/>
    <property type="project" value="UniProtKB-UniRule"/>
</dbReference>
<dbReference type="Pfam" id="PF00128">
    <property type="entry name" value="Alpha-amylase"/>
    <property type="match status" value="1"/>
</dbReference>
<dbReference type="InterPro" id="IPR006047">
    <property type="entry name" value="GH13_cat_dom"/>
</dbReference>
<reference evidence="8" key="1">
    <citation type="submission" date="2019-11" db="EMBL/GenBank/DDBJ databases">
        <authorList>
            <person name="Feng L."/>
        </authorList>
    </citation>
    <scope>NUCLEOTIDE SEQUENCE</scope>
    <source>
        <strain evidence="8">AodontolyticusLFYP35</strain>
    </source>
</reference>
<dbReference type="InterPro" id="IPR017853">
    <property type="entry name" value="GH"/>
</dbReference>
<comment type="catalytic activity">
    <reaction evidence="5 6">
        <text>alpha-maltose 1-phosphate + [(1-&gt;4)-alpha-D-glucosyl](n) = [(1-&gt;4)-alpha-D-glucosyl](n+2) + phosphate</text>
        <dbReference type="Rhea" id="RHEA:42692"/>
        <dbReference type="Rhea" id="RHEA-COMP:9584"/>
        <dbReference type="Rhea" id="RHEA-COMP:10183"/>
        <dbReference type="ChEBI" id="CHEBI:15444"/>
        <dbReference type="ChEBI" id="CHEBI:43474"/>
        <dbReference type="ChEBI" id="CHEBI:63576"/>
        <dbReference type="EC" id="2.4.99.16"/>
    </reaction>
</comment>
<protein>
    <recommendedName>
        <fullName evidence="6">Alpha-1,4-glucan:maltose-1-phosphate maltosyltransferase</fullName>
        <shortName evidence="6">GMPMT</shortName>
        <ecNumber evidence="6">2.4.99.16</ecNumber>
    </recommendedName>
    <alternativeName>
        <fullName evidence="6">(1-&gt;4)-alpha-D-glucan:maltose-1-phosphate alpha-D-maltosyltransferase</fullName>
    </alternativeName>
</protein>
<dbReference type="Gene3D" id="1.20.58.80">
    <property type="entry name" value="Phosphotransferase system, lactose/cellobiose-type IIA subunit"/>
    <property type="match status" value="1"/>
</dbReference>
<dbReference type="PANTHER" id="PTHR47786">
    <property type="entry name" value="ALPHA-1,4-GLUCAN:MALTOSE-1-PHOSPHATE MALTOSYLTRANSFERASE"/>
    <property type="match status" value="1"/>
</dbReference>
<evidence type="ECO:0000256" key="4">
    <source>
        <dbReference type="ARBA" id="ARBA00023277"/>
    </source>
</evidence>
<evidence type="ECO:0000256" key="1">
    <source>
        <dbReference type="ARBA" id="ARBA00011738"/>
    </source>
</evidence>
<evidence type="ECO:0000256" key="6">
    <source>
        <dbReference type="HAMAP-Rule" id="MF_02124"/>
    </source>
</evidence>
<feature type="active site" description="Proton donor" evidence="6">
    <location>
        <position position="478"/>
    </location>
</feature>
<evidence type="ECO:0000313" key="8">
    <source>
        <dbReference type="EMBL" id="VYT01191.1"/>
    </source>
</evidence>
<dbReference type="Gene3D" id="2.60.40.10">
    <property type="entry name" value="Immunoglobulins"/>
    <property type="match status" value="1"/>
</dbReference>
<organism evidence="8">
    <name type="scientific">Schaalia odontolytica</name>
    <dbReference type="NCBI Taxonomy" id="1660"/>
    <lineage>
        <taxon>Bacteria</taxon>
        <taxon>Bacillati</taxon>
        <taxon>Actinomycetota</taxon>
        <taxon>Actinomycetes</taxon>
        <taxon>Actinomycetales</taxon>
        <taxon>Actinomycetaceae</taxon>
        <taxon>Schaalia</taxon>
    </lineage>
</organism>